<evidence type="ECO:0000256" key="2">
    <source>
        <dbReference type="SAM" id="Phobius"/>
    </source>
</evidence>
<feature type="transmembrane region" description="Helical" evidence="2">
    <location>
        <begin position="246"/>
        <end position="269"/>
    </location>
</feature>
<proteinExistence type="predicted"/>
<comment type="caution">
    <text evidence="3">The sequence shown here is derived from an EMBL/GenBank/DDBJ whole genome shotgun (WGS) entry which is preliminary data.</text>
</comment>
<gene>
    <name evidence="3" type="ORF">PPENT_87.1.T0140238</name>
</gene>
<keyword evidence="2" id="KW-0812">Transmembrane</keyword>
<keyword evidence="2" id="KW-0472">Membrane</keyword>
<accession>A0A8S1T169</accession>
<reference evidence="3" key="1">
    <citation type="submission" date="2021-01" db="EMBL/GenBank/DDBJ databases">
        <authorList>
            <consortium name="Genoscope - CEA"/>
            <person name="William W."/>
        </authorList>
    </citation>
    <scope>NUCLEOTIDE SEQUENCE</scope>
</reference>
<dbReference type="Proteomes" id="UP000689195">
    <property type="component" value="Unassembled WGS sequence"/>
</dbReference>
<feature type="transmembrane region" description="Helical" evidence="2">
    <location>
        <begin position="343"/>
        <end position="363"/>
    </location>
</feature>
<feature type="transmembrane region" description="Helical" evidence="2">
    <location>
        <begin position="275"/>
        <end position="297"/>
    </location>
</feature>
<evidence type="ECO:0000256" key="1">
    <source>
        <dbReference type="SAM" id="MobiDB-lite"/>
    </source>
</evidence>
<keyword evidence="2" id="KW-1133">Transmembrane helix</keyword>
<organism evidence="3 4">
    <name type="scientific">Paramecium pentaurelia</name>
    <dbReference type="NCBI Taxonomy" id="43138"/>
    <lineage>
        <taxon>Eukaryota</taxon>
        <taxon>Sar</taxon>
        <taxon>Alveolata</taxon>
        <taxon>Ciliophora</taxon>
        <taxon>Intramacronucleata</taxon>
        <taxon>Oligohymenophorea</taxon>
        <taxon>Peniculida</taxon>
        <taxon>Parameciidae</taxon>
        <taxon>Paramecium</taxon>
    </lineage>
</organism>
<sequence length="386" mass="45050">MITNFIILVYLGSWTMFILLIILIGYLIDKSYKLASISPQFNNKTPADTTFAIHPISSKVQSQTRTQQITRLENNELEDFFNNPGDNSPNLNQDDQFYSNGERNITEQNSPVRLTVDSKQVQSPRMNRTPQRSNTLRRTILRKPTIGTYEGIETIQTTNRKSLRTSGKGLSQIQSDRNSVGDFTPRSTNQKQQQNQPRISQFSILGKVEPIKQDPNYKIPKPDNDFYKCHQFSKIFYSHKEEISRIFMIFTIYFRQLICLDISGVLIHYLPNLNLWIIIAITTSTCLILKIIDYYAIKGIVHHHQKLKYVQIVIWILSIGIIIWLIIFLSFDNLQWFIEYLPSLLLDLIVIDPLKYIMIKYCLQEPKKIREPKSKVDVLKVMQQIK</sequence>
<feature type="compositionally biased region" description="Polar residues" evidence="1">
    <location>
        <begin position="185"/>
        <end position="197"/>
    </location>
</feature>
<feature type="compositionally biased region" description="Polar residues" evidence="1">
    <location>
        <begin position="160"/>
        <end position="178"/>
    </location>
</feature>
<dbReference type="OrthoDB" id="305508at2759"/>
<keyword evidence="4" id="KW-1185">Reference proteome</keyword>
<feature type="region of interest" description="Disordered" evidence="1">
    <location>
        <begin position="160"/>
        <end position="197"/>
    </location>
</feature>
<feature type="transmembrane region" description="Helical" evidence="2">
    <location>
        <begin position="6"/>
        <end position="28"/>
    </location>
</feature>
<protein>
    <recommendedName>
        <fullName evidence="5">Transmembrane protein</fullName>
    </recommendedName>
</protein>
<evidence type="ECO:0008006" key="5">
    <source>
        <dbReference type="Google" id="ProtNLM"/>
    </source>
</evidence>
<dbReference type="AlphaFoldDB" id="A0A8S1T169"/>
<evidence type="ECO:0000313" key="3">
    <source>
        <dbReference type="EMBL" id="CAD8145428.1"/>
    </source>
</evidence>
<evidence type="ECO:0000313" key="4">
    <source>
        <dbReference type="Proteomes" id="UP000689195"/>
    </source>
</evidence>
<name>A0A8S1T169_9CILI</name>
<feature type="transmembrane region" description="Helical" evidence="2">
    <location>
        <begin position="309"/>
        <end position="331"/>
    </location>
</feature>
<dbReference type="EMBL" id="CAJJDO010000014">
    <property type="protein sequence ID" value="CAD8145428.1"/>
    <property type="molecule type" value="Genomic_DNA"/>
</dbReference>